<evidence type="ECO:0000313" key="15">
    <source>
        <dbReference type="EMBL" id="MFC4664461.1"/>
    </source>
</evidence>
<evidence type="ECO:0000256" key="8">
    <source>
        <dbReference type="ARBA" id="ARBA00022840"/>
    </source>
</evidence>
<feature type="transmembrane region" description="Helical" evidence="13">
    <location>
        <begin position="683"/>
        <end position="703"/>
    </location>
</feature>
<keyword evidence="3" id="KW-0813">Transport</keyword>
<keyword evidence="4" id="KW-1003">Cell membrane</keyword>
<accession>A0ABV9K2W9</accession>
<feature type="transmembrane region" description="Helical" evidence="13">
    <location>
        <begin position="857"/>
        <end position="874"/>
    </location>
</feature>
<dbReference type="SMART" id="SM00831">
    <property type="entry name" value="Cation_ATPase_N"/>
    <property type="match status" value="1"/>
</dbReference>
<feature type="domain" description="Cation-transporting P-type ATPase N-terminal" evidence="14">
    <location>
        <begin position="5"/>
        <end position="79"/>
    </location>
</feature>
<keyword evidence="5" id="KW-0597">Phosphoprotein</keyword>
<evidence type="ECO:0000256" key="7">
    <source>
        <dbReference type="ARBA" id="ARBA00022741"/>
    </source>
</evidence>
<dbReference type="Gene3D" id="3.40.1110.10">
    <property type="entry name" value="Calcium-transporting ATPase, cytoplasmic domain N"/>
    <property type="match status" value="1"/>
</dbReference>
<feature type="transmembrane region" description="Helical" evidence="13">
    <location>
        <begin position="789"/>
        <end position="806"/>
    </location>
</feature>
<dbReference type="SUPFAM" id="SSF81660">
    <property type="entry name" value="Metal cation-transporting ATPase, ATP-binding domain N"/>
    <property type="match status" value="1"/>
</dbReference>
<reference evidence="16" key="1">
    <citation type="journal article" date="2019" name="Int. J. Syst. Evol. Microbiol.">
        <title>The Global Catalogue of Microorganisms (GCM) 10K type strain sequencing project: providing services to taxonomists for standard genome sequencing and annotation.</title>
        <authorList>
            <consortium name="The Broad Institute Genomics Platform"/>
            <consortium name="The Broad Institute Genome Sequencing Center for Infectious Disease"/>
            <person name="Wu L."/>
            <person name="Ma J."/>
        </authorList>
    </citation>
    <scope>NUCLEOTIDE SEQUENCE [LARGE SCALE GENOMIC DNA]</scope>
    <source>
        <strain evidence="16">CCUG 37257</strain>
    </source>
</reference>
<dbReference type="Gene3D" id="3.40.50.1000">
    <property type="entry name" value="HAD superfamily/HAD-like"/>
    <property type="match status" value="1"/>
</dbReference>
<evidence type="ECO:0000256" key="1">
    <source>
        <dbReference type="ARBA" id="ARBA00004651"/>
    </source>
</evidence>
<evidence type="ECO:0000256" key="9">
    <source>
        <dbReference type="ARBA" id="ARBA00022967"/>
    </source>
</evidence>
<dbReference type="InterPro" id="IPR001757">
    <property type="entry name" value="P_typ_ATPase"/>
</dbReference>
<name>A0ABV9K2W9_9BACI</name>
<dbReference type="InterPro" id="IPR008250">
    <property type="entry name" value="ATPase_P-typ_transduc_dom_A_sf"/>
</dbReference>
<keyword evidence="7" id="KW-0547">Nucleotide-binding</keyword>
<evidence type="ECO:0000256" key="10">
    <source>
        <dbReference type="ARBA" id="ARBA00022989"/>
    </source>
</evidence>
<dbReference type="InterPro" id="IPR004014">
    <property type="entry name" value="ATPase_P-typ_cation-transptr_N"/>
</dbReference>
<keyword evidence="10 13" id="KW-1133">Transmembrane helix</keyword>
<organism evidence="15 16">
    <name type="scientific">Oceanobacillus aidingensis</name>
    <dbReference type="NCBI Taxonomy" id="645964"/>
    <lineage>
        <taxon>Bacteria</taxon>
        <taxon>Bacillati</taxon>
        <taxon>Bacillota</taxon>
        <taxon>Bacilli</taxon>
        <taxon>Bacillales</taxon>
        <taxon>Bacillaceae</taxon>
        <taxon>Oceanobacillus</taxon>
    </lineage>
</organism>
<evidence type="ECO:0000256" key="6">
    <source>
        <dbReference type="ARBA" id="ARBA00022692"/>
    </source>
</evidence>
<keyword evidence="9" id="KW-1278">Translocase</keyword>
<dbReference type="PRINTS" id="PR00120">
    <property type="entry name" value="HATPASE"/>
</dbReference>
<proteinExistence type="inferred from homology"/>
<dbReference type="SUPFAM" id="SSF56784">
    <property type="entry name" value="HAD-like"/>
    <property type="match status" value="1"/>
</dbReference>
<evidence type="ECO:0000259" key="14">
    <source>
        <dbReference type="SMART" id="SM00831"/>
    </source>
</evidence>
<comment type="subcellular location">
    <subcellularLocation>
        <location evidence="1">Cell membrane</location>
        <topology evidence="1">Multi-pass membrane protein</topology>
    </subcellularLocation>
</comment>
<dbReference type="SFLD" id="SFLDF00027">
    <property type="entry name" value="p-type_atpase"/>
    <property type="match status" value="1"/>
</dbReference>
<evidence type="ECO:0000256" key="12">
    <source>
        <dbReference type="ARBA" id="ARBA00023136"/>
    </source>
</evidence>
<dbReference type="EMBL" id="JBHSFT010000049">
    <property type="protein sequence ID" value="MFC4664461.1"/>
    <property type="molecule type" value="Genomic_DNA"/>
</dbReference>
<dbReference type="SFLD" id="SFLDS00003">
    <property type="entry name" value="Haloacid_Dehalogenase"/>
    <property type="match status" value="1"/>
</dbReference>
<dbReference type="InterPro" id="IPR023214">
    <property type="entry name" value="HAD_sf"/>
</dbReference>
<evidence type="ECO:0000256" key="5">
    <source>
        <dbReference type="ARBA" id="ARBA00022553"/>
    </source>
</evidence>
<feature type="transmembrane region" description="Helical" evidence="13">
    <location>
        <begin position="246"/>
        <end position="268"/>
    </location>
</feature>
<dbReference type="Pfam" id="PF00689">
    <property type="entry name" value="Cation_ATPase_C"/>
    <property type="match status" value="1"/>
</dbReference>
<feature type="transmembrane region" description="Helical" evidence="13">
    <location>
        <begin position="83"/>
        <end position="99"/>
    </location>
</feature>
<feature type="transmembrane region" description="Helical" evidence="13">
    <location>
        <begin position="274"/>
        <end position="297"/>
    </location>
</feature>
<evidence type="ECO:0000256" key="13">
    <source>
        <dbReference type="SAM" id="Phobius"/>
    </source>
</evidence>
<dbReference type="InterPro" id="IPR023298">
    <property type="entry name" value="ATPase_P-typ_TM_dom_sf"/>
</dbReference>
<sequence>MAQKKWFNMQTEQVESELGTDIKHGLSKEQVEQGRQKWGKNELPEPEKDPKWLKFLRQFNDTLIYVLLAAAVLTIVLEHYADTVVILMVVLINAVIGYFQENKAEKALEGIKKMLSLESTVIRDGERMEVASSDLVPGDIVLLSPGDKIPADLRLTAASRLTIEESPLTGESTSVEKNTDILPEDTVLGDRLNMAFSGTAVVSGSGQGIVAATGANTEIGKINQSIAEVEELKTPLLKQTAHFGKMISIAIVSIAALLFVFAAVFYDYPIGELLLYVISLIVAAIPEGLPAILSIILSLGMQVMARNNAIMRNLPSVETLGAVTVICSDKTGTLTKNEMTVQSIELSDRHLDVTGTGYAPEGKILENNQEIDIAEDKELQLFLSNVLTVNDAYLRKDDDEEWTISGEPTEGCLVTLAEKANQEIDRLPLLSKIPFDSSYKYMAGLVEKDGEKIIYVKGAPDRLFDMAGLAEGSEQRKLWEDKTLVRSSKGERVIGTAYKYVDNNKTQIDHEDVCEGLNIIGLAGILDPPREEAMEAVKVCKKAGIQVKMITGDHKATALAIAKQMGITEQDNVLEGRDLDQMSEEEMLTAAQKVDVFARTSPENKLQLVTAMQENGEITAMTGDGVNDAPALKRADIGVSMGIKGTEVSKEASEMVLVDDNFNTIVNAVKEGRRVYDNLKKTILFILPTNGAEAFLIVSALIVGMNMPLSPIQVLYVNMVTAVTVSFALAFEKLEPGAMERPPRPANAKLLSPYYIFRIILVSLLVGGAIMTMNVTLLGDPEHYTTEQLTTITLHSIVIAQVFHVFNVRNERHFAFNKDFFSNKIAFILAGVLILLQLTVTYIPFLRNVFDLYPIEAQYWVYPFAIGLMTFTIIEIEKYITRKISAARAFNKENGKA</sequence>
<dbReference type="Gene3D" id="2.70.150.10">
    <property type="entry name" value="Calcium-transporting ATPase, cytoplasmic transduction domain A"/>
    <property type="match status" value="1"/>
</dbReference>
<dbReference type="SUPFAM" id="SSF81653">
    <property type="entry name" value="Calcium ATPase, transduction domain A"/>
    <property type="match status" value="1"/>
</dbReference>
<dbReference type="PANTHER" id="PTHR43294">
    <property type="entry name" value="SODIUM/POTASSIUM-TRANSPORTING ATPASE SUBUNIT ALPHA"/>
    <property type="match status" value="1"/>
</dbReference>
<keyword evidence="11" id="KW-0406">Ion transport</keyword>
<evidence type="ECO:0000256" key="2">
    <source>
        <dbReference type="ARBA" id="ARBA00005675"/>
    </source>
</evidence>
<evidence type="ECO:0000256" key="4">
    <source>
        <dbReference type="ARBA" id="ARBA00022475"/>
    </source>
</evidence>
<dbReference type="PANTHER" id="PTHR43294:SF21">
    <property type="entry name" value="CATION TRANSPORTING ATPASE"/>
    <property type="match status" value="1"/>
</dbReference>
<feature type="transmembrane region" description="Helical" evidence="13">
    <location>
        <begin position="59"/>
        <end position="77"/>
    </location>
</feature>
<dbReference type="InterPro" id="IPR018303">
    <property type="entry name" value="ATPase_P-typ_P_site"/>
</dbReference>
<dbReference type="CDD" id="cd02080">
    <property type="entry name" value="P-type_ATPase_cation"/>
    <property type="match status" value="1"/>
</dbReference>
<dbReference type="InterPro" id="IPR023299">
    <property type="entry name" value="ATPase_P-typ_cyto_dom_N"/>
</dbReference>
<dbReference type="SFLD" id="SFLDG00002">
    <property type="entry name" value="C1.7:_P-type_atpase_like"/>
    <property type="match status" value="1"/>
</dbReference>
<evidence type="ECO:0000256" key="11">
    <source>
        <dbReference type="ARBA" id="ARBA00023065"/>
    </source>
</evidence>
<comment type="similarity">
    <text evidence="2">Belongs to the cation transport ATPase (P-type) (TC 3.A.3) family. Type IIA subfamily.</text>
</comment>
<dbReference type="InterPro" id="IPR036412">
    <property type="entry name" value="HAD-like_sf"/>
</dbReference>
<dbReference type="Pfam" id="PF00690">
    <property type="entry name" value="Cation_ATPase_N"/>
    <property type="match status" value="1"/>
</dbReference>
<dbReference type="Proteomes" id="UP001595988">
    <property type="component" value="Unassembled WGS sequence"/>
</dbReference>
<dbReference type="NCBIfam" id="TIGR01494">
    <property type="entry name" value="ATPase_P-type"/>
    <property type="match status" value="3"/>
</dbReference>
<feature type="transmembrane region" description="Helical" evidence="13">
    <location>
        <begin position="826"/>
        <end position="845"/>
    </location>
</feature>
<dbReference type="Gene3D" id="1.20.1110.10">
    <property type="entry name" value="Calcium-transporting ATPase, transmembrane domain"/>
    <property type="match status" value="1"/>
</dbReference>
<gene>
    <name evidence="15" type="ORF">ACFO3P_19970</name>
</gene>
<keyword evidence="8" id="KW-0067">ATP-binding</keyword>
<keyword evidence="12 13" id="KW-0472">Membrane</keyword>
<dbReference type="PROSITE" id="PS00154">
    <property type="entry name" value="ATPASE_E1_E2"/>
    <property type="match status" value="1"/>
</dbReference>
<dbReference type="RefSeq" id="WP_289584626.1">
    <property type="nucleotide sequence ID" value="NZ_JBHSFT010000049.1"/>
</dbReference>
<dbReference type="InterPro" id="IPR059000">
    <property type="entry name" value="ATPase_P-type_domA"/>
</dbReference>
<dbReference type="InterPro" id="IPR006068">
    <property type="entry name" value="ATPase_P-typ_cation-transptr_C"/>
</dbReference>
<dbReference type="InterPro" id="IPR044492">
    <property type="entry name" value="P_typ_ATPase_HD_dom"/>
</dbReference>
<comment type="caution">
    <text evidence="15">The sequence shown here is derived from an EMBL/GenBank/DDBJ whole genome shotgun (WGS) entry which is preliminary data.</text>
</comment>
<feature type="transmembrane region" description="Helical" evidence="13">
    <location>
        <begin position="715"/>
        <end position="734"/>
    </location>
</feature>
<dbReference type="Pfam" id="PF13246">
    <property type="entry name" value="Cation_ATPase"/>
    <property type="match status" value="1"/>
</dbReference>
<evidence type="ECO:0000313" key="16">
    <source>
        <dbReference type="Proteomes" id="UP001595988"/>
    </source>
</evidence>
<dbReference type="PRINTS" id="PR00119">
    <property type="entry name" value="CATATPASE"/>
</dbReference>
<evidence type="ECO:0000256" key="3">
    <source>
        <dbReference type="ARBA" id="ARBA00022448"/>
    </source>
</evidence>
<dbReference type="InterPro" id="IPR050510">
    <property type="entry name" value="Cation_transp_ATPase_P-type"/>
</dbReference>
<feature type="transmembrane region" description="Helical" evidence="13">
    <location>
        <begin position="755"/>
        <end position="777"/>
    </location>
</feature>
<dbReference type="SUPFAM" id="SSF81665">
    <property type="entry name" value="Calcium ATPase, transmembrane domain M"/>
    <property type="match status" value="1"/>
</dbReference>
<keyword evidence="6 13" id="KW-0812">Transmembrane</keyword>
<protein>
    <submittedName>
        <fullName evidence="15">Cation-transporting P-type ATPase</fullName>
    </submittedName>
</protein>
<dbReference type="Pfam" id="PF00122">
    <property type="entry name" value="E1-E2_ATPase"/>
    <property type="match status" value="1"/>
</dbReference>
<keyword evidence="16" id="KW-1185">Reference proteome</keyword>